<dbReference type="Proteomes" id="UP001177140">
    <property type="component" value="Unassembled WGS sequence"/>
</dbReference>
<name>A0AA41RWC4_PAPNU</name>
<dbReference type="EMBL" id="JAJJMA010031347">
    <property type="protein sequence ID" value="MCL7024175.1"/>
    <property type="molecule type" value="Genomic_DNA"/>
</dbReference>
<dbReference type="AlphaFoldDB" id="A0AA41RWC4"/>
<evidence type="ECO:0008006" key="4">
    <source>
        <dbReference type="Google" id="ProtNLM"/>
    </source>
</evidence>
<proteinExistence type="predicted"/>
<sequence length="56" mass="5691">MGKSFNSIIFFALLLILALMICSAAGAAVDMDIYEDLILSAELKAAGGVGGDSANP</sequence>
<reference evidence="2" key="1">
    <citation type="submission" date="2022-03" db="EMBL/GenBank/DDBJ databases">
        <title>A functionally conserved STORR gene fusion in Papaver species that diverged 16.8 million years ago.</title>
        <authorList>
            <person name="Catania T."/>
        </authorList>
    </citation>
    <scope>NUCLEOTIDE SEQUENCE</scope>
    <source>
        <strain evidence="2">S-191538</strain>
    </source>
</reference>
<keyword evidence="1" id="KW-0732">Signal</keyword>
<protein>
    <recommendedName>
        <fullName evidence="4">Secreted protein</fullName>
    </recommendedName>
</protein>
<feature type="signal peptide" evidence="1">
    <location>
        <begin position="1"/>
        <end position="24"/>
    </location>
</feature>
<comment type="caution">
    <text evidence="2">The sequence shown here is derived from an EMBL/GenBank/DDBJ whole genome shotgun (WGS) entry which is preliminary data.</text>
</comment>
<evidence type="ECO:0000313" key="3">
    <source>
        <dbReference type="Proteomes" id="UP001177140"/>
    </source>
</evidence>
<keyword evidence="3" id="KW-1185">Reference proteome</keyword>
<accession>A0AA41RWC4</accession>
<organism evidence="2 3">
    <name type="scientific">Papaver nudicaule</name>
    <name type="common">Iceland poppy</name>
    <dbReference type="NCBI Taxonomy" id="74823"/>
    <lineage>
        <taxon>Eukaryota</taxon>
        <taxon>Viridiplantae</taxon>
        <taxon>Streptophyta</taxon>
        <taxon>Embryophyta</taxon>
        <taxon>Tracheophyta</taxon>
        <taxon>Spermatophyta</taxon>
        <taxon>Magnoliopsida</taxon>
        <taxon>Ranunculales</taxon>
        <taxon>Papaveraceae</taxon>
        <taxon>Papaveroideae</taxon>
        <taxon>Papaver</taxon>
    </lineage>
</organism>
<gene>
    <name evidence="2" type="ORF">MKW94_026964</name>
</gene>
<evidence type="ECO:0000256" key="1">
    <source>
        <dbReference type="SAM" id="SignalP"/>
    </source>
</evidence>
<evidence type="ECO:0000313" key="2">
    <source>
        <dbReference type="EMBL" id="MCL7024175.1"/>
    </source>
</evidence>
<feature type="chain" id="PRO_5041322750" description="Secreted protein" evidence="1">
    <location>
        <begin position="25"/>
        <end position="56"/>
    </location>
</feature>